<evidence type="ECO:0000259" key="13">
    <source>
        <dbReference type="PROSITE" id="PS51199"/>
    </source>
</evidence>
<dbReference type="FunFam" id="3.40.50.300:FF:001761">
    <property type="entry name" value="Replicative DNA helicase"/>
    <property type="match status" value="1"/>
</dbReference>
<dbReference type="InterPro" id="IPR007693">
    <property type="entry name" value="DNA_helicase_DnaB-like_N"/>
</dbReference>
<dbReference type="InterPro" id="IPR007694">
    <property type="entry name" value="DNA_helicase_DnaB-like_C"/>
</dbReference>
<evidence type="ECO:0000256" key="1">
    <source>
        <dbReference type="ARBA" id="ARBA00008428"/>
    </source>
</evidence>
<keyword evidence="8 11" id="KW-0238">DNA-binding</keyword>
<keyword evidence="9" id="KW-0413">Isomerase</keyword>
<dbReference type="GeneID" id="20465695"/>
<proteinExistence type="inferred from homology"/>
<comment type="function">
    <text evidence="11">The main replicative DNA helicase, it participates in initiation and elongation during chromosome replication. Travels ahead of the DNA replisome, separating dsDNA into templates for DNA synthesis. A processive ATP-dependent 5'-3' DNA helicase it has DNA-dependent ATPase activity.</text>
</comment>
<comment type="similarity">
    <text evidence="1 11">Belongs to the helicase family. DnaB subfamily.</text>
</comment>
<evidence type="ECO:0000256" key="3">
    <source>
        <dbReference type="ARBA" id="ARBA00022705"/>
    </source>
</evidence>
<dbReference type="InterPro" id="IPR016136">
    <property type="entry name" value="DNA_helicase_N/primase_C"/>
</dbReference>
<organism evidence="14">
    <name type="scientific">Eunotia naegelii</name>
    <dbReference type="NCBI Taxonomy" id="1458866"/>
    <lineage>
        <taxon>Eukaryota</taxon>
        <taxon>Sar</taxon>
        <taxon>Stramenopiles</taxon>
        <taxon>Ochrophyta</taxon>
        <taxon>Bacillariophyta</taxon>
        <taxon>Bacillariophyceae</taxon>
        <taxon>Eunotiophycidae</taxon>
        <taxon>Eunotiales</taxon>
        <taxon>Eunotiaceae</taxon>
        <taxon>Eunotia</taxon>
    </lineage>
</organism>
<evidence type="ECO:0000256" key="2">
    <source>
        <dbReference type="ARBA" id="ARBA00022515"/>
    </source>
</evidence>
<dbReference type="Pfam" id="PF00772">
    <property type="entry name" value="DnaB"/>
    <property type="match status" value="1"/>
</dbReference>
<dbReference type="PROSITE" id="PS50162">
    <property type="entry name" value="RECA_2"/>
    <property type="match status" value="1"/>
</dbReference>
<evidence type="ECO:0000256" key="7">
    <source>
        <dbReference type="ARBA" id="ARBA00022840"/>
    </source>
</evidence>
<dbReference type="EMBL" id="KF733443">
    <property type="protein sequence ID" value="AHI51160.1"/>
    <property type="molecule type" value="Genomic_DNA"/>
</dbReference>
<evidence type="ECO:0000256" key="11">
    <source>
        <dbReference type="RuleBase" id="RU362085"/>
    </source>
</evidence>
<evidence type="ECO:0000256" key="10">
    <source>
        <dbReference type="ARBA" id="ARBA00048954"/>
    </source>
</evidence>
<dbReference type="Pfam" id="PF03796">
    <property type="entry name" value="DnaB_C"/>
    <property type="match status" value="1"/>
</dbReference>
<feature type="domain" description="RecA family profile 1" evidence="12">
    <location>
        <begin position="188"/>
        <end position="370"/>
    </location>
</feature>
<dbReference type="CDD" id="cd00984">
    <property type="entry name" value="DnaB_C"/>
    <property type="match status" value="1"/>
</dbReference>
<dbReference type="InterPro" id="IPR007692">
    <property type="entry name" value="DNA_helicase_DnaB"/>
</dbReference>
<keyword evidence="3 11" id="KW-0235">DNA replication</keyword>
<dbReference type="GO" id="GO:0006281">
    <property type="term" value="P:DNA repair"/>
    <property type="evidence" value="ECO:0007669"/>
    <property type="project" value="InterPro"/>
</dbReference>
<evidence type="ECO:0000313" key="14">
    <source>
        <dbReference type="EMBL" id="AHI51160.1"/>
    </source>
</evidence>
<dbReference type="GO" id="GO:0003677">
    <property type="term" value="F:DNA binding"/>
    <property type="evidence" value="ECO:0007669"/>
    <property type="project" value="UniProtKB-UniRule"/>
</dbReference>
<dbReference type="GO" id="GO:0006269">
    <property type="term" value="P:DNA replication, synthesis of primer"/>
    <property type="evidence" value="ECO:0007669"/>
    <property type="project" value="UniProtKB-UniRule"/>
</dbReference>
<evidence type="ECO:0000256" key="9">
    <source>
        <dbReference type="ARBA" id="ARBA00023235"/>
    </source>
</evidence>
<dbReference type="PROSITE" id="PS51199">
    <property type="entry name" value="SF4_HELICASE"/>
    <property type="match status" value="1"/>
</dbReference>
<dbReference type="InterPro" id="IPR036185">
    <property type="entry name" value="DNA_heli_DnaB-like_N_sf"/>
</dbReference>
<evidence type="ECO:0000259" key="12">
    <source>
        <dbReference type="PROSITE" id="PS50162"/>
    </source>
</evidence>
<evidence type="ECO:0000256" key="4">
    <source>
        <dbReference type="ARBA" id="ARBA00022741"/>
    </source>
</evidence>
<dbReference type="SUPFAM" id="SSF48024">
    <property type="entry name" value="N-terminal domain of DnaB helicase"/>
    <property type="match status" value="1"/>
</dbReference>
<evidence type="ECO:0000256" key="8">
    <source>
        <dbReference type="ARBA" id="ARBA00023125"/>
    </source>
</evidence>
<dbReference type="GO" id="GO:0043139">
    <property type="term" value="F:5'-3' DNA helicase activity"/>
    <property type="evidence" value="ECO:0007669"/>
    <property type="project" value="UniProtKB-EC"/>
</dbReference>
<dbReference type="GO" id="GO:0140664">
    <property type="term" value="F:ATP-dependent DNA damage sensor activity"/>
    <property type="evidence" value="ECO:0007669"/>
    <property type="project" value="InterPro"/>
</dbReference>
<dbReference type="Gene3D" id="1.10.860.10">
    <property type="entry name" value="DNAb Helicase, Chain A"/>
    <property type="match status" value="1"/>
</dbReference>
<dbReference type="GO" id="GO:0005829">
    <property type="term" value="C:cytosol"/>
    <property type="evidence" value="ECO:0007669"/>
    <property type="project" value="TreeGrafter"/>
</dbReference>
<dbReference type="InterPro" id="IPR027417">
    <property type="entry name" value="P-loop_NTPase"/>
</dbReference>
<dbReference type="PANTHER" id="PTHR30153:SF2">
    <property type="entry name" value="REPLICATIVE DNA HELICASE"/>
    <property type="match status" value="1"/>
</dbReference>
<name>A0A023JEF1_9STRA</name>
<dbReference type="AlphaFoldDB" id="A0A023JEF1"/>
<keyword evidence="5 11" id="KW-0378">Hydrolase</keyword>
<comment type="catalytic activity">
    <reaction evidence="10 11">
        <text>ATP + H2O = ADP + phosphate + H(+)</text>
        <dbReference type="Rhea" id="RHEA:13065"/>
        <dbReference type="ChEBI" id="CHEBI:15377"/>
        <dbReference type="ChEBI" id="CHEBI:15378"/>
        <dbReference type="ChEBI" id="CHEBI:30616"/>
        <dbReference type="ChEBI" id="CHEBI:43474"/>
        <dbReference type="ChEBI" id="CHEBI:456216"/>
        <dbReference type="EC" id="5.6.2.3"/>
    </reaction>
</comment>
<dbReference type="SMART" id="SM00382">
    <property type="entry name" value="AAA"/>
    <property type="match status" value="1"/>
</dbReference>
<accession>A0A023JEF1</accession>
<evidence type="ECO:0000256" key="6">
    <source>
        <dbReference type="ARBA" id="ARBA00022806"/>
    </source>
</evidence>
<dbReference type="EC" id="5.6.2.3" evidence="11"/>
<keyword evidence="6 11" id="KW-0347">Helicase</keyword>
<gene>
    <name evidence="14" type="primary">dnaB</name>
</gene>
<dbReference type="InterPro" id="IPR003593">
    <property type="entry name" value="AAA+_ATPase"/>
</dbReference>
<dbReference type="Gene3D" id="3.40.50.300">
    <property type="entry name" value="P-loop containing nucleotide triphosphate hydrolases"/>
    <property type="match status" value="1"/>
</dbReference>
<dbReference type="GO" id="GO:0005524">
    <property type="term" value="F:ATP binding"/>
    <property type="evidence" value="ECO:0007669"/>
    <property type="project" value="UniProtKB-UniRule"/>
</dbReference>
<keyword evidence="4 11" id="KW-0547">Nucleotide-binding</keyword>
<reference evidence="14" key="1">
    <citation type="journal article" date="2014" name="Genome Biol. Evol.">
        <title>Serial gene losses and foreign DNA underlie size and sequence variation in the plastid genomes of diatoms.</title>
        <authorList>
            <person name="Ruck E.C."/>
            <person name="Nakov T."/>
            <person name="Jansen R.K."/>
            <person name="Theriot E.C."/>
            <person name="Alverson A.J."/>
        </authorList>
    </citation>
    <scope>NUCLEOTIDE SEQUENCE</scope>
    <source>
        <strain evidence="14">Utex FD354</strain>
    </source>
</reference>
<evidence type="ECO:0000256" key="5">
    <source>
        <dbReference type="ARBA" id="ARBA00022801"/>
    </source>
</evidence>
<geneLocation type="chloroplast" evidence="14"/>
<dbReference type="RefSeq" id="YP_009059213.1">
    <property type="nucleotide sequence ID" value="NC_024928.1"/>
</dbReference>
<keyword evidence="2 11" id="KW-0639">Primosome</keyword>
<dbReference type="PANTHER" id="PTHR30153">
    <property type="entry name" value="REPLICATIVE DNA HELICASE DNAB"/>
    <property type="match status" value="1"/>
</dbReference>
<keyword evidence="7 11" id="KW-0067">ATP-binding</keyword>
<protein>
    <recommendedName>
        <fullName evidence="11">Replicative DNA helicase</fullName>
        <ecNumber evidence="11">5.6.2.3</ecNumber>
    </recommendedName>
</protein>
<dbReference type="GO" id="GO:0016887">
    <property type="term" value="F:ATP hydrolysis activity"/>
    <property type="evidence" value="ECO:0007669"/>
    <property type="project" value="RHEA"/>
</dbReference>
<sequence length="452" mass="52413">MEQFNRNNRQILIKRYLPHNFLAEKIILNCLLINSEAIEITLRTLSVEAFYFKNHQEIYKAIIFMYKKKLSIDIFTLTTFLQDNGLLEKSGGIKVLIELINQIPNLVYLEEYIRLVKDKFIRRSLIKLGYEAINSGYITNIPLENILNDFENQLFNLTNEIKAQKLFSSAELLNTILLELKKKSLNPILPGLPSGFYDLDSLTQGFQKSDLIIIAGRPSMGKTALCLNIALNVIKNSKLPVLIFSLEMSKEQIMYRLLAMETNISQMRLKSGKIYQNDWIKLNKIIKILSKLPFFIDDTSDLTIQDIRSKIKTLVFEQTQIGLIIIDYLQLMQSSKLKIENRVQELSVITRSLKNIAREFNIPIIALSQLSRNVENRIDKRPILSDLRESGSIEQDADLVLMLYRTKYYNSNQINEQTSYLTELIIAKHRNGPIGSIKLKFDEKRTKFLNFD</sequence>
<feature type="domain" description="SF4 helicase" evidence="13">
    <location>
        <begin position="185"/>
        <end position="452"/>
    </location>
</feature>
<keyword evidence="14" id="KW-0150">Chloroplast</keyword>
<keyword evidence="14" id="KW-0934">Plastid</keyword>
<dbReference type="NCBIfam" id="TIGR00665">
    <property type="entry name" value="DnaB"/>
    <property type="match status" value="1"/>
</dbReference>
<dbReference type="InterPro" id="IPR020588">
    <property type="entry name" value="RecA_ATP-bd"/>
</dbReference>
<dbReference type="SUPFAM" id="SSF52540">
    <property type="entry name" value="P-loop containing nucleoside triphosphate hydrolases"/>
    <property type="match status" value="1"/>
</dbReference>